<keyword evidence="3" id="KW-1185">Reference proteome</keyword>
<evidence type="ECO:0000313" key="3">
    <source>
        <dbReference type="Proteomes" id="UP000233491"/>
    </source>
</evidence>
<dbReference type="Gene3D" id="3.20.20.370">
    <property type="entry name" value="Glycoside hydrolase/deacetylase"/>
    <property type="match status" value="1"/>
</dbReference>
<dbReference type="AlphaFoldDB" id="A0A1I4SZ98"/>
<dbReference type="GO" id="GO:0005975">
    <property type="term" value="P:carbohydrate metabolic process"/>
    <property type="evidence" value="ECO:0007669"/>
    <property type="project" value="InterPro"/>
</dbReference>
<feature type="transmembrane region" description="Helical" evidence="1">
    <location>
        <begin position="20"/>
        <end position="43"/>
    </location>
</feature>
<dbReference type="PANTHER" id="PTHR30105">
    <property type="entry name" value="UNCHARACTERIZED YIBQ-RELATED"/>
    <property type="match status" value="1"/>
</dbReference>
<evidence type="ECO:0008006" key="4">
    <source>
        <dbReference type="Google" id="ProtNLM"/>
    </source>
</evidence>
<comment type="caution">
    <text evidence="2">The sequence shown here is derived from an EMBL/GenBank/DDBJ whole genome shotgun (WGS) entry which is preliminary data.</text>
</comment>
<dbReference type="InterPro" id="IPR006837">
    <property type="entry name" value="Divergent_DAC"/>
</dbReference>
<dbReference type="RefSeq" id="WP_101290089.1">
    <property type="nucleotide sequence ID" value="NZ_FOUQ01000004.1"/>
</dbReference>
<protein>
    <recommendedName>
        <fullName evidence="4">Divergent polysaccharide deacetylase family protein</fullName>
    </recommendedName>
</protein>
<organism evidence="2 3">
    <name type="scientific">Pleomorphomonas diazotrophica</name>
    <dbReference type="NCBI Taxonomy" id="1166257"/>
    <lineage>
        <taxon>Bacteria</taxon>
        <taxon>Pseudomonadati</taxon>
        <taxon>Pseudomonadota</taxon>
        <taxon>Alphaproteobacteria</taxon>
        <taxon>Hyphomicrobiales</taxon>
        <taxon>Pleomorphomonadaceae</taxon>
        <taxon>Pleomorphomonas</taxon>
    </lineage>
</organism>
<dbReference type="InterPro" id="IPR011330">
    <property type="entry name" value="Glyco_hydro/deAcase_b/a-brl"/>
</dbReference>
<accession>A0A1I4SZ98</accession>
<keyword evidence="1" id="KW-0812">Transmembrane</keyword>
<gene>
    <name evidence="2" type="ORF">CXZ10_14705</name>
</gene>
<proteinExistence type="predicted"/>
<name>A0A1I4SZ98_9HYPH</name>
<dbReference type="Proteomes" id="UP000233491">
    <property type="component" value="Unassembled WGS sequence"/>
</dbReference>
<dbReference type="EMBL" id="PJNW01000011">
    <property type="protein sequence ID" value="PKR88636.1"/>
    <property type="molecule type" value="Genomic_DNA"/>
</dbReference>
<keyword evidence="1" id="KW-0472">Membrane</keyword>
<dbReference type="CDD" id="cd10936">
    <property type="entry name" value="CE4_DAC2"/>
    <property type="match status" value="1"/>
</dbReference>
<reference evidence="2 3" key="1">
    <citation type="submission" date="2017-12" db="EMBL/GenBank/DDBJ databases">
        <title>Anaerobic carbon monoxide metabolism by Pleomorphomonas carboxyditropha sp. nov., a new mesophilic hydrogenogenic carboxidotroph.</title>
        <authorList>
            <person name="Esquivel-Elizondo S."/>
            <person name="Krajmalnik-Brown R."/>
        </authorList>
    </citation>
    <scope>NUCLEOTIDE SEQUENCE [LARGE SCALE GENOMIC DNA]</scope>
    <source>
        <strain evidence="2 3">R5-392</strain>
    </source>
</reference>
<keyword evidence="1" id="KW-1133">Transmembrane helix</keyword>
<evidence type="ECO:0000256" key="1">
    <source>
        <dbReference type="SAM" id="Phobius"/>
    </source>
</evidence>
<dbReference type="PANTHER" id="PTHR30105:SF2">
    <property type="entry name" value="DIVERGENT POLYSACCHARIDE DEACETYLASE SUPERFAMILY"/>
    <property type="match status" value="1"/>
</dbReference>
<evidence type="ECO:0000313" key="2">
    <source>
        <dbReference type="EMBL" id="PKR88636.1"/>
    </source>
</evidence>
<dbReference type="SUPFAM" id="SSF88713">
    <property type="entry name" value="Glycoside hydrolase/deacetylase"/>
    <property type="match status" value="1"/>
</dbReference>
<dbReference type="OrthoDB" id="9784811at2"/>
<dbReference type="Pfam" id="PF04748">
    <property type="entry name" value="Polysacc_deac_2"/>
    <property type="match status" value="1"/>
</dbReference>
<sequence length="373" mass="38979">MNDLTNPLGFGGTSGRKFRVPVGAIAAVVTACLFAGLAVWLMVVNDPFGGEPYARAKIETSETGYARADIATVGVKSGTGELLPPPSEIKPEAGVTVEGPSNTEVAVALPVEADAALIETSPFGPLPRVAADGRRPADVYARPVPGFVGASPKIAIVVGDLGLSQTGTQEALATLPPEVTLAFAPYGASLDRWTAKARQDGHELLLQVPLEPFDYPDNDPGENTLLVAKDVRQNIENLHRVMGRLTTYVGVVNYMGARFTSEPAALDPVMQEIALRGLLYLDDGSSPRSVAEQSAGKSKTTFARADLVIDAVPTPGEITGRLAQLEQIARTRGLAVGVASARPATLKALSGWTSGLDGRGITLVPITAVPQQN</sequence>